<dbReference type="RefSeq" id="WP_043378358.1">
    <property type="nucleotide sequence ID" value="NZ_JAJALK010000003.1"/>
</dbReference>
<dbReference type="EMBL" id="JAUSWL010000002">
    <property type="protein sequence ID" value="MDQ0542696.1"/>
    <property type="molecule type" value="Genomic_DNA"/>
</dbReference>
<proteinExistence type="predicted"/>
<reference evidence="2" key="1">
    <citation type="submission" date="2023-07" db="EMBL/GenBank/DDBJ databases">
        <title>Genomic Encyclopedia of Type Strains, Phase IV (KMG-IV): sequencing the most valuable type-strain genomes for metagenomic binning, comparative biology and taxonomic classification.</title>
        <authorList>
            <person name="Goeker M."/>
        </authorList>
    </citation>
    <scope>NUCLEOTIDE SEQUENCE</scope>
    <source>
        <strain evidence="2">DSM 19569</strain>
    </source>
</reference>
<gene>
    <name evidence="2" type="ORF">QO001_001614</name>
</gene>
<dbReference type="AlphaFoldDB" id="A0AAJ1TL54"/>
<evidence type="ECO:0008006" key="4">
    <source>
        <dbReference type="Google" id="ProtNLM"/>
    </source>
</evidence>
<accession>A0AAJ1TL54</accession>
<sequence length="87" mass="8756">MTRPAFAAIALITFAAFPVSAAPVDHLPAAVGSASTMPQALFRQVTSNGTTKPGGSALDGRSGTTAALDRKSRALHNLIATSICTGC</sequence>
<dbReference type="Proteomes" id="UP001223420">
    <property type="component" value="Unassembled WGS sequence"/>
</dbReference>
<evidence type="ECO:0000256" key="1">
    <source>
        <dbReference type="SAM" id="SignalP"/>
    </source>
</evidence>
<evidence type="ECO:0000313" key="3">
    <source>
        <dbReference type="Proteomes" id="UP001223420"/>
    </source>
</evidence>
<comment type="caution">
    <text evidence="2">The sequence shown here is derived from an EMBL/GenBank/DDBJ whole genome shotgun (WGS) entry which is preliminary data.</text>
</comment>
<evidence type="ECO:0000313" key="2">
    <source>
        <dbReference type="EMBL" id="MDQ0542696.1"/>
    </source>
</evidence>
<feature type="chain" id="PRO_5042488009" description="Secreted protein" evidence="1">
    <location>
        <begin position="22"/>
        <end position="87"/>
    </location>
</feature>
<protein>
    <recommendedName>
        <fullName evidence="4">Secreted protein</fullName>
    </recommendedName>
</protein>
<feature type="signal peptide" evidence="1">
    <location>
        <begin position="1"/>
        <end position="21"/>
    </location>
</feature>
<keyword evidence="1" id="KW-0732">Signal</keyword>
<organism evidence="2 3">
    <name type="scientific">Methylobacterium brachiatum</name>
    <dbReference type="NCBI Taxonomy" id="269660"/>
    <lineage>
        <taxon>Bacteria</taxon>
        <taxon>Pseudomonadati</taxon>
        <taxon>Pseudomonadota</taxon>
        <taxon>Alphaproteobacteria</taxon>
        <taxon>Hyphomicrobiales</taxon>
        <taxon>Methylobacteriaceae</taxon>
        <taxon>Methylobacterium</taxon>
    </lineage>
</organism>
<name>A0AAJ1TL54_9HYPH</name>